<feature type="compositionally biased region" description="Pro residues" evidence="12">
    <location>
        <begin position="235"/>
        <end position="251"/>
    </location>
</feature>
<comment type="catalytic activity">
    <reaction evidence="10 11">
        <text>5,6-dimethylbenzimidazole + nicotinate beta-D-ribonucleotide = alpha-ribazole 5'-phosphate + nicotinate + H(+)</text>
        <dbReference type="Rhea" id="RHEA:11196"/>
        <dbReference type="ChEBI" id="CHEBI:15378"/>
        <dbReference type="ChEBI" id="CHEBI:15890"/>
        <dbReference type="ChEBI" id="CHEBI:32544"/>
        <dbReference type="ChEBI" id="CHEBI:57502"/>
        <dbReference type="ChEBI" id="CHEBI:57918"/>
        <dbReference type="EC" id="2.4.2.21"/>
    </reaction>
</comment>
<evidence type="ECO:0000256" key="8">
    <source>
        <dbReference type="ARBA" id="ARBA00022679"/>
    </source>
</evidence>
<dbReference type="NCBIfam" id="TIGR02476">
    <property type="entry name" value="BluB"/>
    <property type="match status" value="1"/>
</dbReference>
<feature type="region of interest" description="Disordered" evidence="12">
    <location>
        <begin position="1"/>
        <end position="161"/>
    </location>
</feature>
<evidence type="ECO:0000256" key="6">
    <source>
        <dbReference type="ARBA" id="ARBA00022573"/>
    </source>
</evidence>
<evidence type="ECO:0000256" key="2">
    <source>
        <dbReference type="ARBA" id="ARBA00005049"/>
    </source>
</evidence>
<feature type="compositionally biased region" description="Pro residues" evidence="12">
    <location>
        <begin position="655"/>
        <end position="668"/>
    </location>
</feature>
<dbReference type="NCBIfam" id="NF000996">
    <property type="entry name" value="PRK00105.1"/>
    <property type="match status" value="1"/>
</dbReference>
<dbReference type="CDD" id="cd02439">
    <property type="entry name" value="DMB-PRT_CobT"/>
    <property type="match status" value="1"/>
</dbReference>
<evidence type="ECO:0000256" key="9">
    <source>
        <dbReference type="ARBA" id="ARBA00030686"/>
    </source>
</evidence>
<dbReference type="GO" id="GO:0008939">
    <property type="term" value="F:nicotinate-nucleotide-dimethylbenzimidazole phosphoribosyltransferase activity"/>
    <property type="evidence" value="ECO:0007669"/>
    <property type="project" value="UniProtKB-EC"/>
</dbReference>
<comment type="function">
    <text evidence="1 11">Catalyzes the synthesis of alpha-ribazole-5'-phosphate from nicotinate mononucleotide (NAMN) and 5,6-dimethylbenzimidazole (DMB).</text>
</comment>
<keyword evidence="15" id="KW-1185">Reference proteome</keyword>
<keyword evidence="7 11" id="KW-0328">Glycosyltransferase</keyword>
<dbReference type="Proteomes" id="UP000326041">
    <property type="component" value="Chromosome"/>
</dbReference>
<feature type="active site" description="Proton acceptor" evidence="11">
    <location>
        <position position="1234"/>
    </location>
</feature>
<evidence type="ECO:0000256" key="10">
    <source>
        <dbReference type="ARBA" id="ARBA00047340"/>
    </source>
</evidence>
<dbReference type="Gene3D" id="3.40.109.10">
    <property type="entry name" value="NADH Oxidase"/>
    <property type="match status" value="1"/>
</dbReference>
<evidence type="ECO:0000256" key="5">
    <source>
        <dbReference type="ARBA" id="ARBA00015486"/>
    </source>
</evidence>
<organism evidence="14 15">
    <name type="scientific">Streptomyces prasinus</name>
    <dbReference type="NCBI Taxonomy" id="67345"/>
    <lineage>
        <taxon>Bacteria</taxon>
        <taxon>Bacillati</taxon>
        <taxon>Actinomycetota</taxon>
        <taxon>Actinomycetes</taxon>
        <taxon>Kitasatosporales</taxon>
        <taxon>Streptomycetaceae</taxon>
        <taxon>Streptomyces</taxon>
    </lineage>
</organism>
<accession>A0ABX6ATS9</accession>
<dbReference type="NCBIfam" id="TIGR03160">
    <property type="entry name" value="cobT_DBIPRT"/>
    <property type="match status" value="1"/>
</dbReference>
<dbReference type="InterPro" id="IPR012825">
    <property type="entry name" value="BluB"/>
</dbReference>
<feature type="compositionally biased region" description="Low complexity" evidence="12">
    <location>
        <begin position="537"/>
        <end position="552"/>
    </location>
</feature>
<dbReference type="GeneID" id="95534279"/>
<feature type="compositionally biased region" description="Pro residues" evidence="12">
    <location>
        <begin position="509"/>
        <end position="518"/>
    </location>
</feature>
<dbReference type="Gene3D" id="3.40.50.10210">
    <property type="match status" value="1"/>
</dbReference>
<proteinExistence type="inferred from homology"/>
<evidence type="ECO:0000256" key="12">
    <source>
        <dbReference type="SAM" id="MobiDB-lite"/>
    </source>
</evidence>
<dbReference type="InterPro" id="IPR000415">
    <property type="entry name" value="Nitroreductase-like"/>
</dbReference>
<dbReference type="RefSeq" id="WP_150475121.1">
    <property type="nucleotide sequence ID" value="NZ_CP023697.1"/>
</dbReference>
<evidence type="ECO:0000256" key="4">
    <source>
        <dbReference type="ARBA" id="ARBA00011991"/>
    </source>
</evidence>
<evidence type="ECO:0000256" key="11">
    <source>
        <dbReference type="HAMAP-Rule" id="MF_00230"/>
    </source>
</evidence>
<feature type="domain" description="Nitroreductase" evidence="13">
    <location>
        <begin position="709"/>
        <end position="875"/>
    </location>
</feature>
<feature type="compositionally biased region" description="Low complexity" evidence="12">
    <location>
        <begin position="332"/>
        <end position="354"/>
    </location>
</feature>
<feature type="compositionally biased region" description="Basic and acidic residues" evidence="12">
    <location>
        <begin position="67"/>
        <end position="78"/>
    </location>
</feature>
<evidence type="ECO:0000256" key="3">
    <source>
        <dbReference type="ARBA" id="ARBA00007110"/>
    </source>
</evidence>
<dbReference type="CDD" id="cd02145">
    <property type="entry name" value="BluB"/>
    <property type="match status" value="1"/>
</dbReference>
<feature type="compositionally biased region" description="Low complexity" evidence="12">
    <location>
        <begin position="260"/>
        <end position="283"/>
    </location>
</feature>
<feature type="compositionally biased region" description="Low complexity" evidence="12">
    <location>
        <begin position="669"/>
        <end position="696"/>
    </location>
</feature>
<dbReference type="Pfam" id="PF02277">
    <property type="entry name" value="DBI_PRT"/>
    <property type="match status" value="1"/>
</dbReference>
<feature type="compositionally biased region" description="Low complexity" evidence="12">
    <location>
        <begin position="307"/>
        <end position="323"/>
    </location>
</feature>
<dbReference type="PANTHER" id="PTHR43463:SF1">
    <property type="entry name" value="NICOTINATE-NUCLEOTIDE--DIMETHYLBENZIMIDAZOLE PHOSPHORIBOSYLTRANSFERASE"/>
    <property type="match status" value="1"/>
</dbReference>
<dbReference type="InterPro" id="IPR023195">
    <property type="entry name" value="Nict_dMeBzImd_PRibTrfase_N"/>
</dbReference>
<protein>
    <recommendedName>
        <fullName evidence="5 11">Nicotinate-nucleotide--dimethylbenzimidazole phosphoribosyltransferase</fullName>
        <shortName evidence="11">NN:DBI PRT</shortName>
        <ecNumber evidence="4 11">2.4.2.21</ecNumber>
    </recommendedName>
    <alternativeName>
        <fullName evidence="9 11">N(1)-alpha-phosphoribosyltransferase</fullName>
    </alternativeName>
</protein>
<dbReference type="Gene3D" id="1.10.1610.10">
    <property type="match status" value="1"/>
</dbReference>
<feature type="compositionally biased region" description="Low complexity" evidence="12">
    <location>
        <begin position="567"/>
        <end position="581"/>
    </location>
</feature>
<comment type="similarity">
    <text evidence="3 11">Belongs to the CobT family.</text>
</comment>
<feature type="region of interest" description="Disordered" evidence="12">
    <location>
        <begin position="209"/>
        <end position="354"/>
    </location>
</feature>
<name>A0ABX6ATS9_9ACTN</name>
<gene>
    <name evidence="11 14" type="primary">cobT</name>
    <name evidence="14" type="ORF">CP972_06830</name>
</gene>
<feature type="compositionally biased region" description="Low complexity" evidence="12">
    <location>
        <begin position="419"/>
        <end position="477"/>
    </location>
</feature>
<evidence type="ECO:0000313" key="14">
    <source>
        <dbReference type="EMBL" id="QEV05443.1"/>
    </source>
</evidence>
<feature type="region of interest" description="Disordered" evidence="12">
    <location>
        <begin position="392"/>
        <end position="697"/>
    </location>
</feature>
<comment type="pathway">
    <text evidence="2 11">Nucleoside biosynthesis; alpha-ribazole biosynthesis; alpha-ribazole from 5,6-dimethylbenzimidazole: step 1/2.</text>
</comment>
<dbReference type="SUPFAM" id="SSF55469">
    <property type="entry name" value="FMN-dependent nitroreductase-like"/>
    <property type="match status" value="1"/>
</dbReference>
<sequence>MTDTGQVPGEGQPENAGMVEQPGVPAPDSYAYLSESSAEDEDLLLPGAQGAWGNEVAPPAPEPVVETVHEPGPHETSGRDTGSVDLGGVRLPDPGQRQASGPAVTHESQVPAAPRRPLHLGPPIPSTTAGPVRSLADRGPADVPVRQTGLPSAGPEYLDGPRTREAVPQAAQPWGAHAAVSATAQAETVVPSQQSMGAAQALVARVATEAGAGRPQDAPQAAVDRRSTLGAPVADPVPAPGPEGAPGPEDPAGPGGFEGSTGSENSENSGTSSAPAADATAPGTGPGTEQVLTAGATAGPSGNPGHAAGPVVDAVPSPVPDAVQGTGPVPAPAAEEQVPAPEADAAPEADTAPVAVVAPEPPAQEAVAARTPEGAIASADGAVATPAVVHEQQGPFTDPAAPQVSVTAAPGDGDAGTHAPAPAEPAVPVDQGRAPEAAALPAPEHAEAPEPVAPALEAAPEAGTEPTPGTEPLPATAVEPGLQQAAAEPVTEGPDGPYVPAAHQAQGPRPTPADPFAPPAQEAWAPPAGSPAPSDPEAPAAGPTAPEGTAAPLPGSVPPEARPDQAPGEFVPVEGVVPTTPHLAPTPPQPLVLPAEERPAPEAADPVPVPHRADTVAGAAPAPEPAVEPPAGQDSAGNVPGEHPPAETGPIQAGPTPPEPARPEPVQPVPAQAPDDLGGAGAADAAPPAGPAAPAYDDAERAAVQKVMRERRDIRNGFRDDPIPHEVLLRVLEAAHTAPSVGHSQPWDFVVIRSAETRRTMHELAERQREAYAKSLPKGRAKQFKELKIEAILDTPVNIVVTADPTRGGRHTLGRHTQPQMAPYSSALAVQNLWLAARAEGLGVGWVSFFDEREMVRSLGLPEHLEVVAYLCVGYVDEFPDEPELAQAGWSKRRPLSWVVHEETYGRRVLPGEEPHDLLAETVAQIRPLDAKALGEAWERQKRMTKPAGALGMLEIISAQLSGLSRQCPPPVPEPAAVAVFAGDHGVHAQGVTPWPQEVTAQMVANFLGGGAVCNAFATQVGAEVCVVDVGVASDLPAAPGLLPRKVRAGTSDMTAGPAMTREEAKQAIEVGIETARDLVAAGNKALLTGEMGIANTTASAALISVFTGADPAEVTGRGTGINDETLVRKTDVVRRALELHRPDPADPIGVLAAVGGFEHAAMVGLLLGGASLRTPVILDGVSAGAAALVARAIAPEVLAACIAGHRSAEPGHVAALNKLGLRPLVDLDLRLGEGTGALLALPMVQSTARAMHEVATFDSAGVTEK</sequence>
<dbReference type="HAMAP" id="MF_00230">
    <property type="entry name" value="CobT"/>
    <property type="match status" value="1"/>
</dbReference>
<dbReference type="PANTHER" id="PTHR43463">
    <property type="entry name" value="NICOTINATE-NUCLEOTIDE--DIMETHYLBENZIMIDAZOLE PHOSPHORIBOSYLTRANSFERASE"/>
    <property type="match status" value="1"/>
</dbReference>
<dbReference type="Pfam" id="PF00881">
    <property type="entry name" value="Nitroreductase"/>
    <property type="match status" value="1"/>
</dbReference>
<dbReference type="InterPro" id="IPR029479">
    <property type="entry name" value="Nitroreductase"/>
</dbReference>
<dbReference type="InterPro" id="IPR017846">
    <property type="entry name" value="Nict_dMeBzImd_PRibTrfase_bact"/>
</dbReference>
<reference evidence="14 15" key="1">
    <citation type="submission" date="2017-09" db="EMBL/GenBank/DDBJ databases">
        <authorList>
            <person name="Lee N."/>
            <person name="Cho B.-K."/>
        </authorList>
    </citation>
    <scope>NUCLEOTIDE SEQUENCE [LARGE SCALE GENOMIC DNA]</scope>
    <source>
        <strain evidence="14 15">ATCC 13879</strain>
    </source>
</reference>
<keyword evidence="8 11" id="KW-0808">Transferase</keyword>
<dbReference type="InterPro" id="IPR003200">
    <property type="entry name" value="Nict_dMeBzImd_PRibTrfase"/>
</dbReference>
<dbReference type="EMBL" id="CP023697">
    <property type="protein sequence ID" value="QEV05443.1"/>
    <property type="molecule type" value="Genomic_DNA"/>
</dbReference>
<evidence type="ECO:0000259" key="13">
    <source>
        <dbReference type="Pfam" id="PF00881"/>
    </source>
</evidence>
<evidence type="ECO:0000256" key="1">
    <source>
        <dbReference type="ARBA" id="ARBA00002197"/>
    </source>
</evidence>
<evidence type="ECO:0000313" key="15">
    <source>
        <dbReference type="Proteomes" id="UP000326041"/>
    </source>
</evidence>
<evidence type="ECO:0000256" key="7">
    <source>
        <dbReference type="ARBA" id="ARBA00022676"/>
    </source>
</evidence>
<dbReference type="SUPFAM" id="SSF52733">
    <property type="entry name" value="Nicotinate mononucleotide:5,6-dimethylbenzimidazole phosphoribosyltransferase (CobT)"/>
    <property type="match status" value="1"/>
</dbReference>
<dbReference type="InterPro" id="IPR036087">
    <property type="entry name" value="Nict_dMeBzImd_PRibTrfase_sf"/>
</dbReference>
<keyword evidence="6 11" id="KW-0169">Cobalamin biosynthesis</keyword>
<dbReference type="EC" id="2.4.2.21" evidence="4 11"/>